<evidence type="ECO:0000313" key="2">
    <source>
        <dbReference type="Proteomes" id="UP000225740"/>
    </source>
</evidence>
<accession>A0A2G1W091</accession>
<dbReference type="AlphaFoldDB" id="A0A2G1W091"/>
<protein>
    <submittedName>
        <fullName evidence="1">Uncharacterized protein</fullName>
    </submittedName>
</protein>
<proteinExistence type="predicted"/>
<evidence type="ECO:0000313" key="1">
    <source>
        <dbReference type="EMBL" id="PHQ32458.1"/>
    </source>
</evidence>
<reference evidence="1 2" key="1">
    <citation type="submission" date="2017-06" db="EMBL/GenBank/DDBJ databases">
        <title>Description of Rhodopirellula bahusiensis sp. nov.</title>
        <authorList>
            <person name="Kizina J."/>
            <person name="Harder J."/>
        </authorList>
    </citation>
    <scope>NUCLEOTIDE SEQUENCE [LARGE SCALE GENOMIC DNA]</scope>
    <source>
        <strain evidence="1 2">SWK21</strain>
    </source>
</reference>
<keyword evidence="2" id="KW-1185">Reference proteome</keyword>
<organism evidence="1 2">
    <name type="scientific">Rhodopirellula bahusiensis</name>
    <dbReference type="NCBI Taxonomy" id="2014065"/>
    <lineage>
        <taxon>Bacteria</taxon>
        <taxon>Pseudomonadati</taxon>
        <taxon>Planctomycetota</taxon>
        <taxon>Planctomycetia</taxon>
        <taxon>Pirellulales</taxon>
        <taxon>Pirellulaceae</taxon>
        <taxon>Rhodopirellula</taxon>
    </lineage>
</organism>
<gene>
    <name evidence="1" type="ORF">CEE69_25350</name>
</gene>
<sequence>MDAFNFTDNLNPADAGKRYYLETDRQHLKMAARARILRENPEIAAYHREVQAAIERRLKRLEQIKAPRRFKQIKARSKFELKTI</sequence>
<dbReference type="EMBL" id="NIZW01000026">
    <property type="protein sequence ID" value="PHQ32458.1"/>
    <property type="molecule type" value="Genomic_DNA"/>
</dbReference>
<comment type="caution">
    <text evidence="1">The sequence shown here is derived from an EMBL/GenBank/DDBJ whole genome shotgun (WGS) entry which is preliminary data.</text>
</comment>
<dbReference type="Proteomes" id="UP000225740">
    <property type="component" value="Unassembled WGS sequence"/>
</dbReference>
<name>A0A2G1W091_9BACT</name>